<evidence type="ECO:0000256" key="2">
    <source>
        <dbReference type="ARBA" id="ARBA00022723"/>
    </source>
</evidence>
<evidence type="ECO:0000256" key="3">
    <source>
        <dbReference type="ARBA" id="ARBA00023002"/>
    </source>
</evidence>
<feature type="domain" description="IspG TIM-barrel" evidence="8">
    <location>
        <begin position="7"/>
        <end position="271"/>
    </location>
</feature>
<dbReference type="InterPro" id="IPR011005">
    <property type="entry name" value="Dihydropteroate_synth-like_sf"/>
</dbReference>
<keyword evidence="2 7" id="KW-0479">Metal-binding</keyword>
<sequence>MGPRHQTHSVKVGPVTIGGDAPVVVQSMTDTDTADVEKTVAQIRLLADAGSEMVRVTVNTEEAAAAVPEIYRQLRADGYHVPIVGDFHYNGHLLLTKYDETARLLDKYRINPGNVGFGNKKDDRFNAMIDVAIKYDKPVRIGVNWGSLDKELSTRLMDENARSDNPKPSQEILHEALVLSAITSADAAVKRGLGENRIVISCKVSRVQDLISVYQMLADRCQYALHLGLTEAGMGSKGIVASSIAMGILLQQGIGNTIRTSLTPEPNGSRDREVIVSQQILQALEVRSFAPEVTACPGCGRTTSTFFRVLTDEVDVFLRTKMVTWRHQLVGVEDMKVAVMGCVVNGPGESKHANIGISLPGTGEAPSAPVFVDGKKVKTLKGENIAEEYKQMIEDYVHKTYPPRSELIASS</sequence>
<dbReference type="InterPro" id="IPR058578">
    <property type="entry name" value="IspG_TIM"/>
</dbReference>
<reference evidence="10" key="1">
    <citation type="submission" date="2022-10" db="EMBL/GenBank/DDBJ databases">
        <title>Completed Genome Sequence of two octocoral isolated bacterium, Endozoicomonas euniceicola EF212T and Endozoicomonas gorgoniicola PS125T.</title>
        <authorList>
            <person name="Chiou Y.-J."/>
            <person name="Chen Y.-H."/>
        </authorList>
    </citation>
    <scope>NUCLEOTIDE SEQUENCE</scope>
    <source>
        <strain evidence="10">EF212</strain>
    </source>
</reference>
<dbReference type="InterPro" id="IPR004588">
    <property type="entry name" value="IspG_bac-typ"/>
</dbReference>
<comment type="similarity">
    <text evidence="7">Belongs to the IspG family.</text>
</comment>
<dbReference type="PIRSF" id="PIRSF004640">
    <property type="entry name" value="IspG"/>
    <property type="match status" value="1"/>
</dbReference>
<keyword evidence="11" id="KW-1185">Reference proteome</keyword>
<evidence type="ECO:0000256" key="6">
    <source>
        <dbReference type="ARBA" id="ARBA00023229"/>
    </source>
</evidence>
<comment type="catalytic activity">
    <reaction evidence="7">
        <text>(2E)-4-hydroxy-3-methylbut-2-enyl diphosphate + oxidized [flavodoxin] + H2O + 2 H(+) = 2-C-methyl-D-erythritol 2,4-cyclic diphosphate + reduced [flavodoxin]</text>
        <dbReference type="Rhea" id="RHEA:43604"/>
        <dbReference type="Rhea" id="RHEA-COMP:10622"/>
        <dbReference type="Rhea" id="RHEA-COMP:10623"/>
        <dbReference type="ChEBI" id="CHEBI:15377"/>
        <dbReference type="ChEBI" id="CHEBI:15378"/>
        <dbReference type="ChEBI" id="CHEBI:57618"/>
        <dbReference type="ChEBI" id="CHEBI:58210"/>
        <dbReference type="ChEBI" id="CHEBI:58483"/>
        <dbReference type="ChEBI" id="CHEBI:128753"/>
        <dbReference type="EC" id="1.17.7.3"/>
    </reaction>
</comment>
<dbReference type="InterPro" id="IPR045854">
    <property type="entry name" value="NO2/SO3_Rdtase_4Fe4S_sf"/>
</dbReference>
<dbReference type="NCBIfam" id="NF001540">
    <property type="entry name" value="PRK00366.1"/>
    <property type="match status" value="1"/>
</dbReference>
<dbReference type="EMBL" id="CP103300">
    <property type="protein sequence ID" value="UYM18460.1"/>
    <property type="molecule type" value="Genomic_DNA"/>
</dbReference>
<dbReference type="InterPro" id="IPR058579">
    <property type="entry name" value="IspG_C"/>
</dbReference>
<keyword evidence="1 7" id="KW-0004">4Fe-4S</keyword>
<dbReference type="InterPro" id="IPR016425">
    <property type="entry name" value="IspG_bac"/>
</dbReference>
<dbReference type="PANTHER" id="PTHR30454">
    <property type="entry name" value="4-HYDROXY-3-METHYLBUT-2-EN-1-YL DIPHOSPHATE SYNTHASE"/>
    <property type="match status" value="1"/>
</dbReference>
<dbReference type="EC" id="1.17.7.3" evidence="7"/>
<protein>
    <recommendedName>
        <fullName evidence="7">4-hydroxy-3-methylbut-2-en-1-yl diphosphate synthase (flavodoxin)</fullName>
        <ecNumber evidence="7">1.17.7.3</ecNumber>
    </recommendedName>
    <alternativeName>
        <fullName evidence="7">1-hydroxy-2-methyl-2-(E)-butenyl 4-diphosphate synthase</fullName>
    </alternativeName>
</protein>
<feature type="binding site" evidence="7">
    <location>
        <position position="349"/>
    </location>
    <ligand>
        <name>[4Fe-4S] cluster</name>
        <dbReference type="ChEBI" id="CHEBI:49883"/>
    </ligand>
</feature>
<feature type="domain" description="IspG C-terminal" evidence="9">
    <location>
        <begin position="292"/>
        <end position="394"/>
    </location>
</feature>
<accession>A0ABY6H0A0</accession>
<evidence type="ECO:0000256" key="4">
    <source>
        <dbReference type="ARBA" id="ARBA00023004"/>
    </source>
</evidence>
<evidence type="ECO:0000313" key="10">
    <source>
        <dbReference type="EMBL" id="UYM18460.1"/>
    </source>
</evidence>
<keyword evidence="6 7" id="KW-0414">Isoprene biosynthesis</keyword>
<dbReference type="PANTHER" id="PTHR30454:SF0">
    <property type="entry name" value="4-HYDROXY-3-METHYLBUT-2-EN-1-YL DIPHOSPHATE SYNTHASE (FERREDOXIN), CHLOROPLASTIC"/>
    <property type="match status" value="1"/>
</dbReference>
<evidence type="ECO:0000259" key="8">
    <source>
        <dbReference type="Pfam" id="PF04551"/>
    </source>
</evidence>
<feature type="binding site" evidence="7">
    <location>
        <position position="299"/>
    </location>
    <ligand>
        <name>[4Fe-4S] cluster</name>
        <dbReference type="ChEBI" id="CHEBI:49883"/>
    </ligand>
</feature>
<proteinExistence type="inferred from homology"/>
<dbReference type="HAMAP" id="MF_00159">
    <property type="entry name" value="IspG"/>
    <property type="match status" value="1"/>
</dbReference>
<comment type="function">
    <text evidence="7">Converts 2C-methyl-D-erythritol 2,4-cyclodiphosphate (ME-2,4cPP) into 1-hydroxy-2-methyl-2-(E)-butenyl 4-diphosphate.</text>
</comment>
<dbReference type="Pfam" id="PF04551">
    <property type="entry name" value="GcpE"/>
    <property type="match status" value="1"/>
</dbReference>
<feature type="binding site" evidence="7">
    <location>
        <position position="296"/>
    </location>
    <ligand>
        <name>[4Fe-4S] cluster</name>
        <dbReference type="ChEBI" id="CHEBI:49883"/>
    </ligand>
</feature>
<gene>
    <name evidence="7 10" type="primary">ispG</name>
    <name evidence="10" type="synonym">gcpE</name>
    <name evidence="10" type="ORF">NX720_11355</name>
</gene>
<comment type="pathway">
    <text evidence="7">Isoprenoid biosynthesis; isopentenyl diphosphate biosynthesis via DXP pathway; isopentenyl diphosphate from 1-deoxy-D-xylulose 5-phosphate: step 5/6.</text>
</comment>
<evidence type="ECO:0000256" key="7">
    <source>
        <dbReference type="HAMAP-Rule" id="MF_00159"/>
    </source>
</evidence>
<keyword evidence="3 7" id="KW-0560">Oxidoreductase</keyword>
<dbReference type="Gene3D" id="3.20.20.20">
    <property type="entry name" value="Dihydropteroate synthase-like"/>
    <property type="match status" value="1"/>
</dbReference>
<keyword evidence="4 7" id="KW-0408">Iron</keyword>
<organism evidence="10 11">
    <name type="scientific">Endozoicomonas euniceicola</name>
    <dbReference type="NCBI Taxonomy" id="1234143"/>
    <lineage>
        <taxon>Bacteria</taxon>
        <taxon>Pseudomonadati</taxon>
        <taxon>Pseudomonadota</taxon>
        <taxon>Gammaproteobacteria</taxon>
        <taxon>Oceanospirillales</taxon>
        <taxon>Endozoicomonadaceae</taxon>
        <taxon>Endozoicomonas</taxon>
    </lineage>
</organism>
<dbReference type="Proteomes" id="UP001163255">
    <property type="component" value="Chromosome"/>
</dbReference>
<dbReference type="SUPFAM" id="SSF56014">
    <property type="entry name" value="Nitrite and sulphite reductase 4Fe-4S domain-like"/>
    <property type="match status" value="1"/>
</dbReference>
<comment type="cofactor">
    <cofactor evidence="7">
        <name>[4Fe-4S] cluster</name>
        <dbReference type="ChEBI" id="CHEBI:49883"/>
    </cofactor>
    <text evidence="7">Binds 1 [4Fe-4S] cluster.</text>
</comment>
<evidence type="ECO:0000256" key="5">
    <source>
        <dbReference type="ARBA" id="ARBA00023014"/>
    </source>
</evidence>
<dbReference type="Pfam" id="PF26540">
    <property type="entry name" value="GcpE_C"/>
    <property type="match status" value="1"/>
</dbReference>
<dbReference type="GO" id="GO:0046429">
    <property type="term" value="F:4-hydroxy-3-methylbut-2-en-1-yl diphosphate synthase activity (ferredoxin)"/>
    <property type="evidence" value="ECO:0007669"/>
    <property type="project" value="UniProtKB-EC"/>
</dbReference>
<evidence type="ECO:0000313" key="11">
    <source>
        <dbReference type="Proteomes" id="UP001163255"/>
    </source>
</evidence>
<dbReference type="NCBIfam" id="TIGR00612">
    <property type="entry name" value="ispG_gcpE"/>
    <property type="match status" value="1"/>
</dbReference>
<keyword evidence="5 7" id="KW-0411">Iron-sulfur</keyword>
<evidence type="ECO:0000259" key="9">
    <source>
        <dbReference type="Pfam" id="PF26540"/>
    </source>
</evidence>
<evidence type="ECO:0000256" key="1">
    <source>
        <dbReference type="ARBA" id="ARBA00022485"/>
    </source>
</evidence>
<name>A0ABY6H0A0_9GAMM</name>
<feature type="binding site" evidence="7">
    <location>
        <position position="342"/>
    </location>
    <ligand>
        <name>[4Fe-4S] cluster</name>
        <dbReference type="ChEBI" id="CHEBI:49883"/>
    </ligand>
</feature>
<dbReference type="RefSeq" id="WP_262601223.1">
    <property type="nucleotide sequence ID" value="NZ_CP103300.1"/>
</dbReference>
<dbReference type="Gene3D" id="3.30.413.10">
    <property type="entry name" value="Sulfite Reductase Hemoprotein, domain 1"/>
    <property type="match status" value="1"/>
</dbReference>